<protein>
    <submittedName>
        <fullName evidence="1">Uncharacterized protein</fullName>
    </submittedName>
</protein>
<name>A0A820F6R5_9BILA</name>
<dbReference type="EMBL" id="CAJOBE010023519">
    <property type="protein sequence ID" value="CAF4257511.1"/>
    <property type="molecule type" value="Genomic_DNA"/>
</dbReference>
<sequence>MCKSTSFLYFAGGVMALT</sequence>
<evidence type="ECO:0000313" key="1">
    <source>
        <dbReference type="EMBL" id="CAF4257511.1"/>
    </source>
</evidence>
<proteinExistence type="predicted"/>
<comment type="caution">
    <text evidence="1">The sequence shown here is derived from an EMBL/GenBank/DDBJ whole genome shotgun (WGS) entry which is preliminary data.</text>
</comment>
<evidence type="ECO:0000313" key="2">
    <source>
        <dbReference type="Proteomes" id="UP000663874"/>
    </source>
</evidence>
<dbReference type="AlphaFoldDB" id="A0A820F6R5"/>
<organism evidence="1 2">
    <name type="scientific">Rotaria sordida</name>
    <dbReference type="NCBI Taxonomy" id="392033"/>
    <lineage>
        <taxon>Eukaryota</taxon>
        <taxon>Metazoa</taxon>
        <taxon>Spiralia</taxon>
        <taxon>Gnathifera</taxon>
        <taxon>Rotifera</taxon>
        <taxon>Eurotatoria</taxon>
        <taxon>Bdelloidea</taxon>
        <taxon>Philodinida</taxon>
        <taxon>Philodinidae</taxon>
        <taxon>Rotaria</taxon>
    </lineage>
</organism>
<accession>A0A820F6R5</accession>
<reference evidence="1" key="1">
    <citation type="submission" date="2021-02" db="EMBL/GenBank/DDBJ databases">
        <authorList>
            <person name="Nowell W R."/>
        </authorList>
    </citation>
    <scope>NUCLEOTIDE SEQUENCE</scope>
</reference>
<gene>
    <name evidence="1" type="ORF">FNK824_LOCUS38914</name>
</gene>
<feature type="non-terminal residue" evidence="1">
    <location>
        <position position="18"/>
    </location>
</feature>
<dbReference type="Proteomes" id="UP000663874">
    <property type="component" value="Unassembled WGS sequence"/>
</dbReference>